<dbReference type="AlphaFoldDB" id="A0AAD9HEG3"/>
<reference evidence="2" key="1">
    <citation type="submission" date="2021-06" db="EMBL/GenBank/DDBJ databases">
        <title>Comparative genomics, transcriptomics and evolutionary studies reveal genomic signatures of adaptation to plant cell wall in hemibiotrophic fungi.</title>
        <authorList>
            <consortium name="DOE Joint Genome Institute"/>
            <person name="Baroncelli R."/>
            <person name="Diaz J.F."/>
            <person name="Benocci T."/>
            <person name="Peng M."/>
            <person name="Battaglia E."/>
            <person name="Haridas S."/>
            <person name="Andreopoulos W."/>
            <person name="Labutti K."/>
            <person name="Pangilinan J."/>
            <person name="Floch G.L."/>
            <person name="Makela M.R."/>
            <person name="Henrissat B."/>
            <person name="Grigoriev I.V."/>
            <person name="Crouch J.A."/>
            <person name="De Vries R.P."/>
            <person name="Sukno S.A."/>
            <person name="Thon M.R."/>
        </authorList>
    </citation>
    <scope>NUCLEOTIDE SEQUENCE</scope>
    <source>
        <strain evidence="2">MAFF235873</strain>
    </source>
</reference>
<evidence type="ECO:0000313" key="3">
    <source>
        <dbReference type="Proteomes" id="UP001232148"/>
    </source>
</evidence>
<name>A0AAD9HEG3_9PEZI</name>
<feature type="compositionally biased region" description="Basic and acidic residues" evidence="1">
    <location>
        <begin position="15"/>
        <end position="32"/>
    </location>
</feature>
<dbReference type="EMBL" id="MU842914">
    <property type="protein sequence ID" value="KAK2026467.1"/>
    <property type="molecule type" value="Genomic_DNA"/>
</dbReference>
<sequence length="173" mass="19096">MHKRKSSDPRMQSPLKERLASDSHDGREDHVASWRCGRRSPAQNADRLSTLTHPTPYLARTIPRPSHNISRPPIALHHKLPSPPYISHPHALSTSSRHRSIPQPASQTSSPSALPSQPFAPATRLGEIRQTAYYTHLYKSFLAQGQGRPTAEALHHPTGGSNKGRLLLATSPQ</sequence>
<organism evidence="2 3">
    <name type="scientific">Colletotrichum zoysiae</name>
    <dbReference type="NCBI Taxonomy" id="1216348"/>
    <lineage>
        <taxon>Eukaryota</taxon>
        <taxon>Fungi</taxon>
        <taxon>Dikarya</taxon>
        <taxon>Ascomycota</taxon>
        <taxon>Pezizomycotina</taxon>
        <taxon>Sordariomycetes</taxon>
        <taxon>Hypocreomycetidae</taxon>
        <taxon>Glomerellales</taxon>
        <taxon>Glomerellaceae</taxon>
        <taxon>Colletotrichum</taxon>
        <taxon>Colletotrichum graminicola species complex</taxon>
    </lineage>
</organism>
<feature type="region of interest" description="Disordered" evidence="1">
    <location>
        <begin position="146"/>
        <end position="173"/>
    </location>
</feature>
<comment type="caution">
    <text evidence="2">The sequence shown here is derived from an EMBL/GenBank/DDBJ whole genome shotgun (WGS) entry which is preliminary data.</text>
</comment>
<keyword evidence="3" id="KW-1185">Reference proteome</keyword>
<accession>A0AAD9HEG3</accession>
<evidence type="ECO:0000313" key="2">
    <source>
        <dbReference type="EMBL" id="KAK2026467.1"/>
    </source>
</evidence>
<proteinExistence type="predicted"/>
<feature type="compositionally biased region" description="Polar residues" evidence="1">
    <location>
        <begin position="41"/>
        <end position="53"/>
    </location>
</feature>
<evidence type="ECO:0000256" key="1">
    <source>
        <dbReference type="SAM" id="MobiDB-lite"/>
    </source>
</evidence>
<dbReference type="Proteomes" id="UP001232148">
    <property type="component" value="Unassembled WGS sequence"/>
</dbReference>
<protein>
    <submittedName>
        <fullName evidence="2">Uncharacterized protein</fullName>
    </submittedName>
</protein>
<gene>
    <name evidence="2" type="ORF">LX32DRAFT_20812</name>
</gene>
<feature type="region of interest" description="Disordered" evidence="1">
    <location>
        <begin position="1"/>
        <end position="119"/>
    </location>
</feature>
<feature type="compositionally biased region" description="Low complexity" evidence="1">
    <location>
        <begin position="102"/>
        <end position="117"/>
    </location>
</feature>